<protein>
    <recommendedName>
        <fullName evidence="3">SCP domain-containing protein</fullName>
    </recommendedName>
</protein>
<gene>
    <name evidence="4" type="ORF">FEF34_05730</name>
</gene>
<feature type="chain" id="PRO_5024328113" description="SCP domain-containing protein" evidence="2">
    <location>
        <begin position="27"/>
        <end position="214"/>
    </location>
</feature>
<dbReference type="Pfam" id="PF00188">
    <property type="entry name" value="CAP"/>
    <property type="match status" value="1"/>
</dbReference>
<feature type="signal peptide" evidence="2">
    <location>
        <begin position="1"/>
        <end position="26"/>
    </location>
</feature>
<accession>A0A5R9E3W8</accession>
<organism evidence="4 5">
    <name type="scientific">Streptomyces marianii</name>
    <dbReference type="NCBI Taxonomy" id="1817406"/>
    <lineage>
        <taxon>Bacteria</taxon>
        <taxon>Bacillati</taxon>
        <taxon>Actinomycetota</taxon>
        <taxon>Actinomycetes</taxon>
        <taxon>Kitasatosporales</taxon>
        <taxon>Streptomycetaceae</taxon>
        <taxon>Streptomyces</taxon>
    </lineage>
</organism>
<keyword evidence="2" id="KW-0732">Signal</keyword>
<reference evidence="4 5" key="1">
    <citation type="submission" date="2019-05" db="EMBL/GenBank/DDBJ databases">
        <title>Streptomyces marianii sp. nov., a novel marine actinomycete from southern coast of India.</title>
        <authorList>
            <person name="Iniyan A.M."/>
            <person name="Wink J."/>
            <person name="Ramprasad E."/>
            <person name="Ramana C.V."/>
            <person name="Bunk B."/>
            <person name="Sproer C."/>
            <person name="Joseph F.-J.R.S."/>
            <person name="Vincent S.G.P."/>
        </authorList>
    </citation>
    <scope>NUCLEOTIDE SEQUENCE [LARGE SCALE GENOMIC DNA]</scope>
    <source>
        <strain evidence="4 5">ICN19</strain>
    </source>
</reference>
<dbReference type="RefSeq" id="WP_138052141.1">
    <property type="nucleotide sequence ID" value="NZ_VAWE01000001.1"/>
</dbReference>
<dbReference type="CDD" id="cd05379">
    <property type="entry name" value="CAP_bacterial"/>
    <property type="match status" value="1"/>
</dbReference>
<evidence type="ECO:0000256" key="2">
    <source>
        <dbReference type="SAM" id="SignalP"/>
    </source>
</evidence>
<dbReference type="InterPro" id="IPR014044">
    <property type="entry name" value="CAP_dom"/>
</dbReference>
<dbReference type="InterPro" id="IPR035940">
    <property type="entry name" value="CAP_sf"/>
</dbReference>
<dbReference type="PANTHER" id="PTHR31157:SF1">
    <property type="entry name" value="SCP DOMAIN-CONTAINING PROTEIN"/>
    <property type="match status" value="1"/>
</dbReference>
<evidence type="ECO:0000259" key="3">
    <source>
        <dbReference type="Pfam" id="PF00188"/>
    </source>
</evidence>
<dbReference type="AlphaFoldDB" id="A0A5R9E3W8"/>
<evidence type="ECO:0000313" key="4">
    <source>
        <dbReference type="EMBL" id="TLQ42733.1"/>
    </source>
</evidence>
<comment type="caution">
    <text evidence="4">The sequence shown here is derived from an EMBL/GenBank/DDBJ whole genome shotgun (WGS) entry which is preliminary data.</text>
</comment>
<dbReference type="SUPFAM" id="SSF55797">
    <property type="entry name" value="PR-1-like"/>
    <property type="match status" value="1"/>
</dbReference>
<feature type="region of interest" description="Disordered" evidence="1">
    <location>
        <begin position="195"/>
        <end position="214"/>
    </location>
</feature>
<evidence type="ECO:0000256" key="1">
    <source>
        <dbReference type="SAM" id="MobiDB-lite"/>
    </source>
</evidence>
<dbReference type="Proteomes" id="UP000305921">
    <property type="component" value="Unassembled WGS sequence"/>
</dbReference>
<dbReference type="PANTHER" id="PTHR31157">
    <property type="entry name" value="SCP DOMAIN-CONTAINING PROTEIN"/>
    <property type="match status" value="1"/>
</dbReference>
<sequence>MKTLVPAVSAALSAALLWGPAVPAQAADAPSPSPAAEKEDTGQSYHPNVDWIVCEINKERAAQGLPGLRVSDRASEVGRSHAKDMAAMGRLTSVGSDGRDLRTRMSDAGLYSGLISESMAYGYTHDGYFADRATDPGPGNALYKVLMNRGIVAVGIGYDRRYWDVNLLGAHRKLVARAPAGCGVDPTAPRSLPVPAASEAAGSWSGPVLARGAR</sequence>
<evidence type="ECO:0000313" key="5">
    <source>
        <dbReference type="Proteomes" id="UP000305921"/>
    </source>
</evidence>
<proteinExistence type="predicted"/>
<feature type="domain" description="SCP" evidence="3">
    <location>
        <begin position="55"/>
        <end position="158"/>
    </location>
</feature>
<dbReference type="Gene3D" id="3.40.33.10">
    <property type="entry name" value="CAP"/>
    <property type="match status" value="1"/>
</dbReference>
<keyword evidence="5" id="KW-1185">Reference proteome</keyword>
<dbReference type="EMBL" id="VAWE01000001">
    <property type="protein sequence ID" value="TLQ42733.1"/>
    <property type="molecule type" value="Genomic_DNA"/>
</dbReference>
<dbReference type="OrthoDB" id="4224016at2"/>
<feature type="region of interest" description="Disordered" evidence="1">
    <location>
        <begin position="24"/>
        <end position="44"/>
    </location>
</feature>
<name>A0A5R9E3W8_9ACTN</name>